<dbReference type="Proteomes" id="UP000287447">
    <property type="component" value="Unassembled WGS sequence"/>
</dbReference>
<gene>
    <name evidence="3" type="ORF">EOI86_18550</name>
</gene>
<keyword evidence="4" id="KW-1185">Reference proteome</keyword>
<feature type="region of interest" description="Disordered" evidence="2">
    <location>
        <begin position="20"/>
        <end position="39"/>
    </location>
</feature>
<keyword evidence="3" id="KW-0560">Oxidoreductase</keyword>
<protein>
    <submittedName>
        <fullName evidence="3">Phytanoyl-CoA dioxygenase family protein</fullName>
    </submittedName>
</protein>
<dbReference type="PANTHER" id="PTHR20883:SF48">
    <property type="entry name" value="ECTOINE DIOXYGENASE"/>
    <property type="match status" value="1"/>
</dbReference>
<proteinExistence type="predicted"/>
<organism evidence="3 4">
    <name type="scientific">Hwanghaeella grinnelliae</name>
    <dbReference type="NCBI Taxonomy" id="2500179"/>
    <lineage>
        <taxon>Bacteria</taxon>
        <taxon>Pseudomonadati</taxon>
        <taxon>Pseudomonadota</taxon>
        <taxon>Alphaproteobacteria</taxon>
        <taxon>Rhodospirillales</taxon>
        <taxon>Rhodospirillaceae</taxon>
        <taxon>Hwanghaeella</taxon>
    </lineage>
</organism>
<sequence length="306" mass="34250">MRKASLSQCSGSVDILCGKTQEETMPDGSWRDRTDTGKSGARLTQAEIEQYNRDGYVIPDFRIPDDMLTEMRNALDALMEANPTLAADNMLCPHLLNAGVQGLKGDRVWLDFAAYPEILDMVEQLIGPDFLLWGTTVFGKPAFSGKEVPWHQDGEYWPIRPLATCSAWVALDDTTPENGCLRVIPGSHKDKRLRKHHTDDGDHLALNQALDESEYREEDAVDFVLKAGQVSFHDVYIVHGSKPNRSPNRRAGYVCRYMPTTSHFDHDYGAELQQKSGIVDFSGRRVILMRGKDACGKNDFSRGADT</sequence>
<dbReference type="Pfam" id="PF05721">
    <property type="entry name" value="PhyH"/>
    <property type="match status" value="1"/>
</dbReference>
<accession>A0A3S2VN74</accession>
<dbReference type="SUPFAM" id="SSF51197">
    <property type="entry name" value="Clavaminate synthase-like"/>
    <property type="match status" value="1"/>
</dbReference>
<dbReference type="GO" id="GO:0005506">
    <property type="term" value="F:iron ion binding"/>
    <property type="evidence" value="ECO:0007669"/>
    <property type="project" value="UniProtKB-ARBA"/>
</dbReference>
<name>A0A3S2VN74_9PROT</name>
<dbReference type="Gene3D" id="2.60.120.620">
    <property type="entry name" value="q2cbj1_9rhob like domain"/>
    <property type="match status" value="1"/>
</dbReference>
<evidence type="ECO:0000313" key="4">
    <source>
        <dbReference type="Proteomes" id="UP000287447"/>
    </source>
</evidence>
<comment type="cofactor">
    <cofactor evidence="1">
        <name>Fe(2+)</name>
        <dbReference type="ChEBI" id="CHEBI:29033"/>
    </cofactor>
</comment>
<evidence type="ECO:0000313" key="3">
    <source>
        <dbReference type="EMBL" id="RVU34843.1"/>
    </source>
</evidence>
<comment type="caution">
    <text evidence="3">The sequence shown here is derived from an EMBL/GenBank/DDBJ whole genome shotgun (WGS) entry which is preliminary data.</text>
</comment>
<dbReference type="InterPro" id="IPR008775">
    <property type="entry name" value="Phytyl_CoA_dOase-like"/>
</dbReference>
<evidence type="ECO:0000256" key="1">
    <source>
        <dbReference type="ARBA" id="ARBA00001954"/>
    </source>
</evidence>
<dbReference type="AlphaFoldDB" id="A0A3S2VN74"/>
<keyword evidence="3" id="KW-0223">Dioxygenase</keyword>
<reference evidence="4" key="1">
    <citation type="submission" date="2019-01" db="EMBL/GenBank/DDBJ databases">
        <title>Gri0909 isolated from a small marine red alga.</title>
        <authorList>
            <person name="Kim J."/>
            <person name="Jeong S.E."/>
            <person name="Jeon C.O."/>
        </authorList>
    </citation>
    <scope>NUCLEOTIDE SEQUENCE [LARGE SCALE GENOMIC DNA]</scope>
    <source>
        <strain evidence="4">Gri0909</strain>
    </source>
</reference>
<dbReference type="GO" id="GO:0016706">
    <property type="term" value="F:2-oxoglutarate-dependent dioxygenase activity"/>
    <property type="evidence" value="ECO:0007669"/>
    <property type="project" value="UniProtKB-ARBA"/>
</dbReference>
<dbReference type="PANTHER" id="PTHR20883">
    <property type="entry name" value="PHYTANOYL-COA DIOXYGENASE DOMAIN CONTAINING 1"/>
    <property type="match status" value="1"/>
</dbReference>
<dbReference type="EMBL" id="SADE01000003">
    <property type="protein sequence ID" value="RVU34843.1"/>
    <property type="molecule type" value="Genomic_DNA"/>
</dbReference>
<evidence type="ECO:0000256" key="2">
    <source>
        <dbReference type="SAM" id="MobiDB-lite"/>
    </source>
</evidence>